<dbReference type="AlphaFoldDB" id="A0A1D4S0T9"/>
<gene>
    <name evidence="1" type="ORF">SAMEA2297795_02689</name>
    <name evidence="2" type="ORF">SAMEA2297796_02677</name>
</gene>
<keyword evidence="3" id="KW-1185">Reference proteome</keyword>
<dbReference type="Proteomes" id="UP000095768">
    <property type="component" value="Unassembled WGS sequence"/>
</dbReference>
<dbReference type="EMBL" id="FMPG01000025">
    <property type="protein sequence ID" value="SCT53396.1"/>
    <property type="molecule type" value="Genomic_DNA"/>
</dbReference>
<reference evidence="1 4" key="1">
    <citation type="submission" date="2016-09" db="EMBL/GenBank/DDBJ databases">
        <authorList>
            <consortium name="Pathogen Informatics"/>
        </authorList>
    </citation>
    <scope>NUCLEOTIDE SEQUENCE [LARGE SCALE GENOMIC DNA]</scope>
    <source>
        <strain evidence="1 4">82B</strain>
    </source>
</reference>
<evidence type="ECO:0000313" key="1">
    <source>
        <dbReference type="EMBL" id="SCT53396.1"/>
    </source>
</evidence>
<dbReference type="Proteomes" id="UP000095412">
    <property type="component" value="Unassembled WGS sequence"/>
</dbReference>
<dbReference type="CDD" id="cd22232">
    <property type="entry name" value="RHH_CopG_Cop6-like"/>
    <property type="match status" value="1"/>
</dbReference>
<organism evidence="1 4">
    <name type="scientific">Staphylococcus caeli</name>
    <dbReference type="NCBI Taxonomy" id="2201815"/>
    <lineage>
        <taxon>Bacteria</taxon>
        <taxon>Bacillati</taxon>
        <taxon>Bacillota</taxon>
        <taxon>Bacilli</taxon>
        <taxon>Bacillales</taxon>
        <taxon>Staphylococcaceae</taxon>
        <taxon>Staphylococcus</taxon>
    </lineage>
</organism>
<accession>A0A1D4S0T9</accession>
<name>A0A1D4S0T9_9STAP</name>
<protein>
    <submittedName>
        <fullName evidence="1">Uncharacterized protein</fullName>
    </submittedName>
</protein>
<evidence type="ECO:0000313" key="4">
    <source>
        <dbReference type="Proteomes" id="UP000095768"/>
    </source>
</evidence>
<evidence type="ECO:0000313" key="2">
    <source>
        <dbReference type="EMBL" id="SCT57678.1"/>
    </source>
</evidence>
<dbReference type="InterPro" id="IPR013321">
    <property type="entry name" value="Arc_rbn_hlx_hlx"/>
</dbReference>
<reference evidence="2 3" key="2">
    <citation type="submission" date="2016-09" db="EMBL/GenBank/DDBJ databases">
        <authorList>
            <consortium name="Pathogen Informatics"/>
            <person name="Sun Q."/>
            <person name="Inoue M."/>
        </authorList>
    </citation>
    <scope>NUCLEOTIDE SEQUENCE [LARGE SCALE GENOMIC DNA]</scope>
    <source>
        <strain evidence="2 3">82C</strain>
    </source>
</reference>
<dbReference type="InterPro" id="IPR010985">
    <property type="entry name" value="Ribbon_hlx_hlx"/>
</dbReference>
<dbReference type="GO" id="GO:0006355">
    <property type="term" value="P:regulation of DNA-templated transcription"/>
    <property type="evidence" value="ECO:0007669"/>
    <property type="project" value="InterPro"/>
</dbReference>
<dbReference type="EMBL" id="FMPI01000040">
    <property type="protein sequence ID" value="SCT57678.1"/>
    <property type="molecule type" value="Genomic_DNA"/>
</dbReference>
<sequence length="55" mass="6591">MILENKKERKRLNITLPPELIEELEKVNKKYKINKSSQIETLITKYLRKEYGDLG</sequence>
<evidence type="ECO:0000313" key="3">
    <source>
        <dbReference type="Proteomes" id="UP000095412"/>
    </source>
</evidence>
<dbReference type="Gene3D" id="1.10.1220.10">
    <property type="entry name" value="Met repressor-like"/>
    <property type="match status" value="1"/>
</dbReference>
<dbReference type="SUPFAM" id="SSF47598">
    <property type="entry name" value="Ribbon-helix-helix"/>
    <property type="match status" value="1"/>
</dbReference>
<proteinExistence type="predicted"/>